<evidence type="ECO:0000313" key="2">
    <source>
        <dbReference type="Proteomes" id="UP000223968"/>
    </source>
</evidence>
<name>A0A2B7Y828_9EURO</name>
<keyword evidence="2" id="KW-1185">Reference proteome</keyword>
<dbReference type="Proteomes" id="UP000223968">
    <property type="component" value="Unassembled WGS sequence"/>
</dbReference>
<organism evidence="1 2">
    <name type="scientific">Helicocarpus griseus UAMH5409</name>
    <dbReference type="NCBI Taxonomy" id="1447875"/>
    <lineage>
        <taxon>Eukaryota</taxon>
        <taxon>Fungi</taxon>
        <taxon>Dikarya</taxon>
        <taxon>Ascomycota</taxon>
        <taxon>Pezizomycotina</taxon>
        <taxon>Eurotiomycetes</taxon>
        <taxon>Eurotiomycetidae</taxon>
        <taxon>Onygenales</taxon>
        <taxon>Ajellomycetaceae</taxon>
        <taxon>Helicocarpus</taxon>
    </lineage>
</organism>
<dbReference type="AlphaFoldDB" id="A0A2B7Y828"/>
<dbReference type="STRING" id="1447875.A0A2B7Y828"/>
<dbReference type="EMBL" id="PDNB01000013">
    <property type="protein sequence ID" value="PGH17032.1"/>
    <property type="molecule type" value="Genomic_DNA"/>
</dbReference>
<protein>
    <recommendedName>
        <fullName evidence="3">DUF1763-domain-containing protein</fullName>
    </recommendedName>
</protein>
<proteinExistence type="predicted"/>
<accession>A0A2B7Y828</accession>
<dbReference type="OrthoDB" id="4392610at2759"/>
<sequence>MSLTVAALEAQPRNQALALAYRHLYKAGLQTIRYSSPGRHVLRFILQKSFRRGEPHEFEPQRIVNTLEFLRLASNSTSTEHKIVKTLLHVRYWQQPRTMYNRDTRLFDSKTGARAQMMSAAYRPFEMTLKMLNESLGTCLR</sequence>
<evidence type="ECO:0008006" key="3">
    <source>
        <dbReference type="Google" id="ProtNLM"/>
    </source>
</evidence>
<evidence type="ECO:0000313" key="1">
    <source>
        <dbReference type="EMBL" id="PGH17032.1"/>
    </source>
</evidence>
<gene>
    <name evidence="1" type="ORF">AJ79_01416</name>
</gene>
<reference evidence="1 2" key="1">
    <citation type="submission" date="2017-10" db="EMBL/GenBank/DDBJ databases">
        <title>Comparative genomics in systemic dimorphic fungi from Ajellomycetaceae.</title>
        <authorList>
            <person name="Munoz J.F."/>
            <person name="Mcewen J.G."/>
            <person name="Clay O.K."/>
            <person name="Cuomo C.A."/>
        </authorList>
    </citation>
    <scope>NUCLEOTIDE SEQUENCE [LARGE SCALE GENOMIC DNA]</scope>
    <source>
        <strain evidence="1 2">UAMH5409</strain>
    </source>
</reference>
<comment type="caution">
    <text evidence="1">The sequence shown here is derived from an EMBL/GenBank/DDBJ whole genome shotgun (WGS) entry which is preliminary data.</text>
</comment>